<organism evidence="4 5">
    <name type="scientific">Trifolium pratense</name>
    <name type="common">Red clover</name>
    <dbReference type="NCBI Taxonomy" id="57577"/>
    <lineage>
        <taxon>Eukaryota</taxon>
        <taxon>Viridiplantae</taxon>
        <taxon>Streptophyta</taxon>
        <taxon>Embryophyta</taxon>
        <taxon>Tracheophyta</taxon>
        <taxon>Spermatophyta</taxon>
        <taxon>Magnoliopsida</taxon>
        <taxon>eudicotyledons</taxon>
        <taxon>Gunneridae</taxon>
        <taxon>Pentapetalae</taxon>
        <taxon>rosids</taxon>
        <taxon>fabids</taxon>
        <taxon>Fabales</taxon>
        <taxon>Fabaceae</taxon>
        <taxon>Papilionoideae</taxon>
        <taxon>50 kb inversion clade</taxon>
        <taxon>NPAAA clade</taxon>
        <taxon>Hologalegina</taxon>
        <taxon>IRL clade</taxon>
        <taxon>Trifolieae</taxon>
        <taxon>Trifolium</taxon>
    </lineage>
</organism>
<proteinExistence type="predicted"/>
<feature type="non-terminal residue" evidence="4">
    <location>
        <position position="1"/>
    </location>
</feature>
<evidence type="ECO:0000259" key="3">
    <source>
        <dbReference type="Pfam" id="PF05699"/>
    </source>
</evidence>
<dbReference type="InterPro" id="IPR008906">
    <property type="entry name" value="HATC_C_dom"/>
</dbReference>
<reference evidence="4 5" key="2">
    <citation type="journal article" date="2017" name="Front. Plant Sci.">
        <title>Gene Classification and Mining of Molecular Markers Useful in Red Clover (Trifolium pratense) Breeding.</title>
        <authorList>
            <person name="Istvanek J."/>
            <person name="Dluhosova J."/>
            <person name="Dluhos P."/>
            <person name="Patkova L."/>
            <person name="Nedelnik J."/>
            <person name="Repkova J."/>
        </authorList>
    </citation>
    <scope>NUCLEOTIDE SEQUENCE [LARGE SCALE GENOMIC DNA]</scope>
    <source>
        <strain evidence="5">cv. Tatra</strain>
        <tissue evidence="4">Young leaves</tissue>
    </source>
</reference>
<dbReference type="Pfam" id="PF05699">
    <property type="entry name" value="Dimer_Tnp_hAT"/>
    <property type="match status" value="1"/>
</dbReference>
<sequence>RAKQHQLGIGGNVRGCQKTPEDVKKKLQEAEDKKKAAKMAKSGEVNENPDDMAALQEISRIRSGKRQSEEETMLPPQKKNTTKGPLDAMYYKKPEDTIGKGKQTSINDAFDKDARAKCCQYIARFFYRNGIAFNVAHSKSFKLMIEAICNYGAHLKPPSYHELRVPMLKEELRLTHEMLESNRKEQAKYGCSIMSDGWTDTKGRTLINFLVNCPAGTMFVKSVDASAYMKTGQKLYELLDSFVEEVGESNVVQLVTDNGSNYVLAGKHLQLSRPKIFWTPCAAHCLDLMLEDIGKIPRVDKVIKKGISIVGFIYNHSLVLNLMREKLESELVRNGVTRFATTFLTLQRLHNLKAKIRTMFTSEEWSKLNASKESKGKKIAAIVLQVSFWDDVAFALRAMGPLVKVLRLVDNEKKPAMGSIYQAMVEAKENIMNNFNNNESKYKQVIDIVERRWSIQLHHPLHAVGHYLNPKYFYSNPLIENDGKLLDGLYACIDKLSASAEVVDEIRGELAKYRMGEDHFGRSAAVRQREKIAAAEWWKRYGANTPNLQLLAIKILSLTCSSSRCERNWSAFEHIYSKKRNRLEHQKLQDLVFIKYNQNLKERYDSDDVIDPVVLDNEIDSSNEWLLGDEVEAQPDLVFDGDDLSWLDVDIASGAAKPTINTRKQVALQQKKAATPAPRPPQHSASSSRTNPKRKAVKAATVVIDEFDGGTYVGDGDDDEEDEVHDEEESSGGGSDDEEDLNFNDS</sequence>
<evidence type="ECO:0000313" key="5">
    <source>
        <dbReference type="Proteomes" id="UP000236291"/>
    </source>
</evidence>
<name>A0A2K3PFL3_TRIPR</name>
<feature type="compositionally biased region" description="Basic and acidic residues" evidence="1">
    <location>
        <begin position="19"/>
        <end position="34"/>
    </location>
</feature>
<reference evidence="4 5" key="1">
    <citation type="journal article" date="2014" name="Am. J. Bot.">
        <title>Genome assembly and annotation for red clover (Trifolium pratense; Fabaceae).</title>
        <authorList>
            <person name="Istvanek J."/>
            <person name="Jaros M."/>
            <person name="Krenek A."/>
            <person name="Repkova J."/>
        </authorList>
    </citation>
    <scope>NUCLEOTIDE SEQUENCE [LARGE SCALE GENOMIC DNA]</scope>
    <source>
        <strain evidence="5">cv. Tatra</strain>
        <tissue evidence="4">Young leaves</tissue>
    </source>
</reference>
<dbReference type="Pfam" id="PF04937">
    <property type="entry name" value="DUF659"/>
    <property type="match status" value="1"/>
</dbReference>
<comment type="caution">
    <text evidence="4">The sequence shown here is derived from an EMBL/GenBank/DDBJ whole genome shotgun (WGS) entry which is preliminary data.</text>
</comment>
<dbReference type="InterPro" id="IPR012337">
    <property type="entry name" value="RNaseH-like_sf"/>
</dbReference>
<gene>
    <name evidence="4" type="ORF">L195_g010751</name>
</gene>
<dbReference type="Proteomes" id="UP000236291">
    <property type="component" value="Unassembled WGS sequence"/>
</dbReference>
<feature type="compositionally biased region" description="Acidic residues" evidence="1">
    <location>
        <begin position="715"/>
        <end position="746"/>
    </location>
</feature>
<evidence type="ECO:0000313" key="4">
    <source>
        <dbReference type="EMBL" id="PNY14079.1"/>
    </source>
</evidence>
<dbReference type="PANTHER" id="PTHR32166">
    <property type="entry name" value="OSJNBA0013A04.12 PROTEIN"/>
    <property type="match status" value="1"/>
</dbReference>
<feature type="domain" description="HAT C-terminal dimerisation" evidence="3">
    <location>
        <begin position="518"/>
        <end position="597"/>
    </location>
</feature>
<dbReference type="AlphaFoldDB" id="A0A2K3PFL3"/>
<dbReference type="SUPFAM" id="SSF53098">
    <property type="entry name" value="Ribonuclease H-like"/>
    <property type="match status" value="1"/>
</dbReference>
<dbReference type="EMBL" id="ASHM01006568">
    <property type="protein sequence ID" value="PNY14079.1"/>
    <property type="molecule type" value="Genomic_DNA"/>
</dbReference>
<evidence type="ECO:0000259" key="2">
    <source>
        <dbReference type="Pfam" id="PF04937"/>
    </source>
</evidence>
<protein>
    <recommendedName>
        <fullName evidence="6">HAT family dimerization domain containing protein</fullName>
    </recommendedName>
</protein>
<accession>A0A2K3PFL3</accession>
<feature type="region of interest" description="Disordered" evidence="1">
    <location>
        <begin position="662"/>
        <end position="746"/>
    </location>
</feature>
<evidence type="ECO:0000256" key="1">
    <source>
        <dbReference type="SAM" id="MobiDB-lite"/>
    </source>
</evidence>
<evidence type="ECO:0008006" key="6">
    <source>
        <dbReference type="Google" id="ProtNLM"/>
    </source>
</evidence>
<dbReference type="PANTHER" id="PTHR32166:SF74">
    <property type="entry name" value="OS05G0256350 PROTEIN"/>
    <property type="match status" value="1"/>
</dbReference>
<dbReference type="GO" id="GO:0046983">
    <property type="term" value="F:protein dimerization activity"/>
    <property type="evidence" value="ECO:0007669"/>
    <property type="project" value="InterPro"/>
</dbReference>
<dbReference type="InterPro" id="IPR007021">
    <property type="entry name" value="DUF659"/>
</dbReference>
<feature type="domain" description="DUF659" evidence="2">
    <location>
        <begin position="158"/>
        <end position="306"/>
    </location>
</feature>
<feature type="region of interest" description="Disordered" evidence="1">
    <location>
        <begin position="1"/>
        <end position="88"/>
    </location>
</feature>
<dbReference type="STRING" id="57577.A0A2K3PFL3"/>